<comment type="caution">
    <text evidence="1">The sequence shown here is derived from an EMBL/GenBank/DDBJ whole genome shotgun (WGS) entry which is preliminary data.</text>
</comment>
<evidence type="ECO:0000313" key="1">
    <source>
        <dbReference type="EMBL" id="KKL56529.1"/>
    </source>
</evidence>
<accession>A0A0F9D4M6</accession>
<proteinExistence type="predicted"/>
<name>A0A0F9D4M6_9ZZZZ</name>
<reference evidence="1" key="1">
    <citation type="journal article" date="2015" name="Nature">
        <title>Complex archaea that bridge the gap between prokaryotes and eukaryotes.</title>
        <authorList>
            <person name="Spang A."/>
            <person name="Saw J.H."/>
            <person name="Jorgensen S.L."/>
            <person name="Zaremba-Niedzwiedzka K."/>
            <person name="Martijn J."/>
            <person name="Lind A.E."/>
            <person name="van Eijk R."/>
            <person name="Schleper C."/>
            <person name="Guy L."/>
            <person name="Ettema T.J."/>
        </authorList>
    </citation>
    <scope>NUCLEOTIDE SEQUENCE</scope>
</reference>
<dbReference type="EMBL" id="LAZR01030464">
    <property type="protein sequence ID" value="KKL56529.1"/>
    <property type="molecule type" value="Genomic_DNA"/>
</dbReference>
<sequence>MQQINMEDLVVGRTYDIVFAACDGCSAVRFTAEYLGMTTVHMWPDTERWTAVTTWSNGVVAYADNVNIEAEDVTGQ</sequence>
<organism evidence="1">
    <name type="scientific">marine sediment metagenome</name>
    <dbReference type="NCBI Taxonomy" id="412755"/>
    <lineage>
        <taxon>unclassified sequences</taxon>
        <taxon>metagenomes</taxon>
        <taxon>ecological metagenomes</taxon>
    </lineage>
</organism>
<protein>
    <submittedName>
        <fullName evidence="1">Uncharacterized protein</fullName>
    </submittedName>
</protein>
<dbReference type="AlphaFoldDB" id="A0A0F9D4M6"/>
<gene>
    <name evidence="1" type="ORF">LCGC14_2244540</name>
</gene>